<evidence type="ECO:0000256" key="1">
    <source>
        <dbReference type="ARBA" id="ARBA00022763"/>
    </source>
</evidence>
<keyword evidence="7" id="KW-1185">Reference proteome</keyword>
<keyword evidence="1 4" id="KW-0227">DNA damage</keyword>
<dbReference type="EMBL" id="FUYV01000025">
    <property type="protein sequence ID" value="SKC24003.1"/>
    <property type="molecule type" value="Genomic_DNA"/>
</dbReference>
<comment type="function">
    <text evidence="4">Involved in DNA repair and RecF pathway recombination.</text>
</comment>
<gene>
    <name evidence="4" type="primary">recO</name>
    <name evidence="6" type="ORF">SAMN03080601_03292</name>
</gene>
<evidence type="ECO:0000256" key="3">
    <source>
        <dbReference type="ARBA" id="ARBA00023204"/>
    </source>
</evidence>
<dbReference type="GO" id="GO:0043590">
    <property type="term" value="C:bacterial nucleoid"/>
    <property type="evidence" value="ECO:0007669"/>
    <property type="project" value="TreeGrafter"/>
</dbReference>
<keyword evidence="3 4" id="KW-0234">DNA repair</keyword>
<evidence type="ECO:0000256" key="4">
    <source>
        <dbReference type="HAMAP-Rule" id="MF_00201"/>
    </source>
</evidence>
<dbReference type="SUPFAM" id="SSF57863">
    <property type="entry name" value="ArfGap/RecO-like zinc finger"/>
    <property type="match status" value="1"/>
</dbReference>
<dbReference type="RefSeq" id="WP_079558954.1">
    <property type="nucleotide sequence ID" value="NZ_CP021904.1"/>
</dbReference>
<dbReference type="GO" id="GO:0006302">
    <property type="term" value="P:double-strand break repair"/>
    <property type="evidence" value="ECO:0007669"/>
    <property type="project" value="TreeGrafter"/>
</dbReference>
<dbReference type="InterPro" id="IPR022572">
    <property type="entry name" value="DNA_rep/recomb_RecO_N"/>
</dbReference>
<dbReference type="PANTHER" id="PTHR33991">
    <property type="entry name" value="DNA REPAIR PROTEIN RECO"/>
    <property type="match status" value="1"/>
</dbReference>
<dbReference type="InterPro" id="IPR037278">
    <property type="entry name" value="ARFGAP/RecO"/>
</dbReference>
<evidence type="ECO:0000313" key="7">
    <source>
        <dbReference type="Proteomes" id="UP000191055"/>
    </source>
</evidence>
<dbReference type="STRING" id="889453.SAMN03080601_03292"/>
<proteinExistence type="inferred from homology"/>
<comment type="similarity">
    <text evidence="4">Belongs to the RecO family.</text>
</comment>
<evidence type="ECO:0000259" key="5">
    <source>
        <dbReference type="Pfam" id="PF11967"/>
    </source>
</evidence>
<reference evidence="6 7" key="1">
    <citation type="submission" date="2017-02" db="EMBL/GenBank/DDBJ databases">
        <authorList>
            <person name="Peterson S.W."/>
        </authorList>
    </citation>
    <scope>NUCLEOTIDE SEQUENCE [LARGE SCALE GENOMIC DNA]</scope>
    <source>
        <strain evidence="6 7">DSM 24412</strain>
    </source>
</reference>
<dbReference type="Pfam" id="PF02565">
    <property type="entry name" value="RecO_C"/>
    <property type="match status" value="1"/>
</dbReference>
<protein>
    <recommendedName>
        <fullName evidence="4">DNA repair protein RecO</fullName>
    </recommendedName>
    <alternativeName>
        <fullName evidence="4">Recombination protein O</fullName>
    </alternativeName>
</protein>
<organism evidence="6 7">
    <name type="scientific">Alkalitalea saponilacus</name>
    <dbReference type="NCBI Taxonomy" id="889453"/>
    <lineage>
        <taxon>Bacteria</taxon>
        <taxon>Pseudomonadati</taxon>
        <taxon>Bacteroidota</taxon>
        <taxon>Bacteroidia</taxon>
        <taxon>Marinilabiliales</taxon>
        <taxon>Marinilabiliaceae</taxon>
        <taxon>Alkalitalea</taxon>
    </lineage>
</organism>
<name>A0A1T5HTK0_9BACT</name>
<dbReference type="AlphaFoldDB" id="A0A1T5HTK0"/>
<evidence type="ECO:0000256" key="2">
    <source>
        <dbReference type="ARBA" id="ARBA00023172"/>
    </source>
</evidence>
<sequence length="244" mass="28605">MIHKTRGIVLNHTRYGDSSAIVHVYTSMFGMQSYMANRVFGKRKKSNGLLLQPLNVLEMEVYHHSNKEIHRIKEFRPVRPLLRIPYSQTRRAQAFLITEILSRGLRGEGKNQYLFEFLDQSVEFMDGDHSGMENYHIWFLFNLTRYLGLFPHNNFSDAYSRFDIKEGCFVSGEPSHPYFLDKEESGWLASLFHIELGQLADIAENITRRRQLLNSIVLFYEFHHQEIGKIRSLDVLKELFSGLV</sequence>
<dbReference type="Gene3D" id="2.40.50.140">
    <property type="entry name" value="Nucleic acid-binding proteins"/>
    <property type="match status" value="1"/>
</dbReference>
<dbReference type="Proteomes" id="UP000191055">
    <property type="component" value="Unassembled WGS sequence"/>
</dbReference>
<dbReference type="PANTHER" id="PTHR33991:SF1">
    <property type="entry name" value="DNA REPAIR PROTEIN RECO"/>
    <property type="match status" value="1"/>
</dbReference>
<keyword evidence="2 4" id="KW-0233">DNA recombination</keyword>
<dbReference type="NCBIfam" id="TIGR00613">
    <property type="entry name" value="reco"/>
    <property type="match status" value="1"/>
</dbReference>
<dbReference type="Pfam" id="PF11967">
    <property type="entry name" value="RecO_N"/>
    <property type="match status" value="1"/>
</dbReference>
<evidence type="ECO:0000313" key="6">
    <source>
        <dbReference type="EMBL" id="SKC24003.1"/>
    </source>
</evidence>
<accession>A0A1T5HTK0</accession>
<feature type="domain" description="DNA replication/recombination mediator RecO N-terminal" evidence="5">
    <location>
        <begin position="1"/>
        <end position="80"/>
    </location>
</feature>
<dbReference type="OrthoDB" id="9789152at2"/>
<dbReference type="GO" id="GO:0006310">
    <property type="term" value="P:DNA recombination"/>
    <property type="evidence" value="ECO:0007669"/>
    <property type="project" value="UniProtKB-UniRule"/>
</dbReference>
<dbReference type="InterPro" id="IPR012340">
    <property type="entry name" value="NA-bd_OB-fold"/>
</dbReference>
<dbReference type="InterPro" id="IPR003717">
    <property type="entry name" value="RecO"/>
</dbReference>
<dbReference type="KEGG" id="asx:CDL62_08475"/>
<dbReference type="SUPFAM" id="SSF50249">
    <property type="entry name" value="Nucleic acid-binding proteins"/>
    <property type="match status" value="1"/>
</dbReference>
<dbReference type="HAMAP" id="MF_00201">
    <property type="entry name" value="RecO"/>
    <property type="match status" value="1"/>
</dbReference>